<keyword evidence="3" id="KW-1185">Reference proteome</keyword>
<feature type="region of interest" description="Disordered" evidence="1">
    <location>
        <begin position="32"/>
        <end position="58"/>
    </location>
</feature>
<dbReference type="AlphaFoldDB" id="A0A1X2I0A1"/>
<evidence type="ECO:0000256" key="1">
    <source>
        <dbReference type="SAM" id="MobiDB-lite"/>
    </source>
</evidence>
<protein>
    <submittedName>
        <fullName evidence="2">Uncharacterized protein</fullName>
    </submittedName>
</protein>
<evidence type="ECO:0000313" key="2">
    <source>
        <dbReference type="EMBL" id="ORZ06479.1"/>
    </source>
</evidence>
<dbReference type="OrthoDB" id="10488763at2759"/>
<dbReference type="Proteomes" id="UP000193560">
    <property type="component" value="Unassembled WGS sequence"/>
</dbReference>
<feature type="region of interest" description="Disordered" evidence="1">
    <location>
        <begin position="130"/>
        <end position="156"/>
    </location>
</feature>
<gene>
    <name evidence="2" type="ORF">BCR42DRAFT_427202</name>
</gene>
<dbReference type="EMBL" id="MCGE01000039">
    <property type="protein sequence ID" value="ORZ06479.1"/>
    <property type="molecule type" value="Genomic_DNA"/>
</dbReference>
<accession>A0A1X2I0A1</accession>
<evidence type="ECO:0000313" key="3">
    <source>
        <dbReference type="Proteomes" id="UP000193560"/>
    </source>
</evidence>
<reference evidence="2 3" key="1">
    <citation type="submission" date="2016-07" db="EMBL/GenBank/DDBJ databases">
        <title>Pervasive Adenine N6-methylation of Active Genes in Fungi.</title>
        <authorList>
            <consortium name="DOE Joint Genome Institute"/>
            <person name="Mondo S.J."/>
            <person name="Dannebaum R.O."/>
            <person name="Kuo R.C."/>
            <person name="Labutti K."/>
            <person name="Haridas S."/>
            <person name="Kuo A."/>
            <person name="Salamov A."/>
            <person name="Ahrendt S.R."/>
            <person name="Lipzen A."/>
            <person name="Sullivan W."/>
            <person name="Andreopoulos W.B."/>
            <person name="Clum A."/>
            <person name="Lindquist E."/>
            <person name="Daum C."/>
            <person name="Ramamoorthy G.K."/>
            <person name="Gryganskyi A."/>
            <person name="Culley D."/>
            <person name="Magnuson J.K."/>
            <person name="James T.Y."/>
            <person name="O'Malley M.A."/>
            <person name="Stajich J.E."/>
            <person name="Spatafora J.W."/>
            <person name="Visel A."/>
            <person name="Grigoriev I.V."/>
        </authorList>
    </citation>
    <scope>NUCLEOTIDE SEQUENCE [LARGE SCALE GENOMIC DNA]</scope>
    <source>
        <strain evidence="2 3">NRRL 1336</strain>
    </source>
</reference>
<proteinExistence type="predicted"/>
<feature type="compositionally biased region" description="Polar residues" evidence="1">
    <location>
        <begin position="130"/>
        <end position="153"/>
    </location>
</feature>
<feature type="region of interest" description="Disordered" evidence="1">
    <location>
        <begin position="200"/>
        <end position="219"/>
    </location>
</feature>
<sequence length="319" mass="35113">MKTCGDSTLHTCSSYSDSLNISSDANSSMIRIHGNNSNNNTTTGIPIAPPPYSSIENNDLLDDYSASAFSSHTLSAPPPSPQDTSPLDSLFAQHLTSKLQQTFILTRTSATSPPASMYPGGAGKNDMDISSPSSPICATKSPSTATTLKTGQPSPVVMPGALPLTCTTTYHHQPTKLTTKHHGVDPHHLDYLLRRVSRNHHRHSAHGQPRSYRPPTTKRIGAFHKRPSRIPLYTKRLAKPSDHKDRQIMDCGNDGMNSARTINTTTSWKQSASRQKTLAITTAVEKWKQLKHYEQDDKNMTKSHEEVDRIVHDLKEMGL</sequence>
<organism evidence="2 3">
    <name type="scientific">Absidia repens</name>
    <dbReference type="NCBI Taxonomy" id="90262"/>
    <lineage>
        <taxon>Eukaryota</taxon>
        <taxon>Fungi</taxon>
        <taxon>Fungi incertae sedis</taxon>
        <taxon>Mucoromycota</taxon>
        <taxon>Mucoromycotina</taxon>
        <taxon>Mucoromycetes</taxon>
        <taxon>Mucorales</taxon>
        <taxon>Cunninghamellaceae</taxon>
        <taxon>Absidia</taxon>
    </lineage>
</organism>
<comment type="caution">
    <text evidence="2">The sequence shown here is derived from an EMBL/GenBank/DDBJ whole genome shotgun (WGS) entry which is preliminary data.</text>
</comment>
<name>A0A1X2I0A1_9FUNG</name>